<keyword evidence="2" id="KW-1185">Reference proteome</keyword>
<protein>
    <submittedName>
        <fullName evidence="1">Uncharacterized protein</fullName>
    </submittedName>
</protein>
<dbReference type="AlphaFoldDB" id="A0A521EXK3"/>
<sequence>MRCPYFLDQNYHAREEIGMIKIMAKVLLNWYSKECEALLFLGF</sequence>
<reference evidence="1 2" key="1">
    <citation type="submission" date="2017-05" db="EMBL/GenBank/DDBJ databases">
        <authorList>
            <person name="Varghese N."/>
            <person name="Submissions S."/>
        </authorList>
    </citation>
    <scope>NUCLEOTIDE SEQUENCE [LARGE SCALE GENOMIC DNA]</scope>
    <source>
        <strain evidence="1 2">DSM 29982</strain>
    </source>
</reference>
<dbReference type="EMBL" id="FXTQ01000005">
    <property type="protein sequence ID" value="SMO88712.1"/>
    <property type="molecule type" value="Genomic_DNA"/>
</dbReference>
<evidence type="ECO:0000313" key="1">
    <source>
        <dbReference type="EMBL" id="SMO88712.1"/>
    </source>
</evidence>
<evidence type="ECO:0000313" key="2">
    <source>
        <dbReference type="Proteomes" id="UP000319267"/>
    </source>
</evidence>
<organism evidence="1 2">
    <name type="scientific">Flavobacterium nitrogenifigens</name>
    <dbReference type="NCBI Taxonomy" id="1617283"/>
    <lineage>
        <taxon>Bacteria</taxon>
        <taxon>Pseudomonadati</taxon>
        <taxon>Bacteroidota</taxon>
        <taxon>Flavobacteriia</taxon>
        <taxon>Flavobacteriales</taxon>
        <taxon>Flavobacteriaceae</taxon>
        <taxon>Flavobacterium</taxon>
    </lineage>
</organism>
<name>A0A521EXK3_9FLAO</name>
<accession>A0A521EXK3</accession>
<proteinExistence type="predicted"/>
<gene>
    <name evidence="1" type="ORF">SAMN06265220_105240</name>
</gene>
<dbReference type="Proteomes" id="UP000319267">
    <property type="component" value="Unassembled WGS sequence"/>
</dbReference>